<dbReference type="GeneID" id="109472964"/>
<organism evidence="4 5">
    <name type="scientific">Branchiostoma belcheri</name>
    <name type="common">Amphioxus</name>
    <dbReference type="NCBI Taxonomy" id="7741"/>
    <lineage>
        <taxon>Eukaryota</taxon>
        <taxon>Metazoa</taxon>
        <taxon>Chordata</taxon>
        <taxon>Cephalochordata</taxon>
        <taxon>Leptocardii</taxon>
        <taxon>Amphioxiformes</taxon>
        <taxon>Branchiostomatidae</taxon>
        <taxon>Branchiostoma</taxon>
    </lineage>
</organism>
<dbReference type="AlphaFoldDB" id="A0A6P4ZFC6"/>
<dbReference type="RefSeq" id="XP_019628386.1">
    <property type="nucleotide sequence ID" value="XM_019772827.1"/>
</dbReference>
<accession>A0A6P4ZFC6</accession>
<proteinExistence type="inferred from homology"/>
<dbReference type="Pfam" id="PF01353">
    <property type="entry name" value="GFP"/>
    <property type="match status" value="1"/>
</dbReference>
<evidence type="ECO:0000256" key="3">
    <source>
        <dbReference type="ARBA" id="ARBA00023262"/>
    </source>
</evidence>
<comment type="similarity">
    <text evidence="1">Belongs to the GFP family.</text>
</comment>
<dbReference type="SUPFAM" id="SSF54511">
    <property type="entry name" value="GFP-like"/>
    <property type="match status" value="1"/>
</dbReference>
<dbReference type="Gene3D" id="2.40.155.10">
    <property type="entry name" value="Green fluorescent protein"/>
    <property type="match status" value="1"/>
</dbReference>
<dbReference type="OrthoDB" id="9996862at2759"/>
<evidence type="ECO:0000313" key="5">
    <source>
        <dbReference type="RefSeq" id="XP_019628386.1"/>
    </source>
</evidence>
<evidence type="ECO:0000256" key="2">
    <source>
        <dbReference type="ARBA" id="ARBA00023223"/>
    </source>
</evidence>
<protein>
    <submittedName>
        <fullName evidence="5">GFP-like non-fluorescent chromoprotein</fullName>
    </submittedName>
</protein>
<evidence type="ECO:0000256" key="1">
    <source>
        <dbReference type="ARBA" id="ARBA00008949"/>
    </source>
</evidence>
<sequence length="227" mass="24379">MPKKNLKHAPALPTNHDLHIFGSVNGLEFDMVGGGSGNPKAGTLETSVKSTRGALPFSPLLVAPNLGYGFYQYLPFPDGPSPFQTAITDGGYEVNRVFKFEDGGVLSAHFRYTYEGGKIKGEFQLVGSGFPASGPVMTSGLTSLDRSVAKLMCSDNRTLTGLNNWSFCTSDGQRHQAVVQTNYTFAKPFPAGTAEKMPVFMGHQIEVNASKTEIALTEKAKAFCNTV</sequence>
<evidence type="ECO:0000313" key="4">
    <source>
        <dbReference type="Proteomes" id="UP000515135"/>
    </source>
</evidence>
<dbReference type="InterPro" id="IPR009017">
    <property type="entry name" value="GFP"/>
</dbReference>
<keyword evidence="3" id="KW-0599">Photoprotein</keyword>
<keyword evidence="4" id="KW-1185">Reference proteome</keyword>
<name>A0A6P4ZFC6_BRABE</name>
<dbReference type="Proteomes" id="UP000515135">
    <property type="component" value="Unplaced"/>
</dbReference>
<reference evidence="5" key="1">
    <citation type="submission" date="2025-08" db="UniProtKB">
        <authorList>
            <consortium name="RefSeq"/>
        </authorList>
    </citation>
    <scope>IDENTIFICATION</scope>
    <source>
        <tissue evidence="5">Gonad</tissue>
    </source>
</reference>
<dbReference type="KEGG" id="bbel:109472964"/>
<gene>
    <name evidence="5" type="primary">LOC109472964</name>
</gene>
<dbReference type="InterPro" id="IPR011584">
    <property type="entry name" value="GFP-related"/>
</dbReference>
<keyword evidence="2" id="KW-0455">Luminescence</keyword>
<dbReference type="GO" id="GO:0008218">
    <property type="term" value="P:bioluminescence"/>
    <property type="evidence" value="ECO:0007669"/>
    <property type="project" value="UniProtKB-KW"/>
</dbReference>